<dbReference type="KEGG" id="mflu:HZU40_30700"/>
<evidence type="ECO:0008006" key="6">
    <source>
        <dbReference type="Google" id="ProtNLM"/>
    </source>
</evidence>
<reference evidence="4" key="2">
    <citation type="submission" date="2016-10" db="EMBL/GenBank/DDBJ databases">
        <authorList>
            <person name="Varghese N."/>
            <person name="Submissions S."/>
        </authorList>
    </citation>
    <scope>NUCLEOTIDE SEQUENCE [LARGE SCALE GENOMIC DNA]</scope>
    <source>
        <strain evidence="4">UNC267MFSha1.1M11</strain>
    </source>
</reference>
<proteinExistence type="predicted"/>
<evidence type="ECO:0000313" key="5">
    <source>
        <dbReference type="Proteomes" id="UP000515498"/>
    </source>
</evidence>
<feature type="signal peptide" evidence="1">
    <location>
        <begin position="1"/>
        <end position="30"/>
    </location>
</feature>
<name>A0A1G4VPE6_9MYCO</name>
<gene>
    <name evidence="2" type="ORF">HZU40_30700</name>
    <name evidence="3" type="ORF">SAMN02799620_01402</name>
</gene>
<dbReference type="RefSeq" id="WP_090354840.1">
    <property type="nucleotide sequence ID" value="NZ_CP059894.1"/>
</dbReference>
<dbReference type="Proteomes" id="UP000515498">
    <property type="component" value="Chromosome"/>
</dbReference>
<dbReference type="EMBL" id="CP059894">
    <property type="protein sequence ID" value="QNJ92464.1"/>
    <property type="molecule type" value="Genomic_DNA"/>
</dbReference>
<dbReference type="AlphaFoldDB" id="A0A1G4VPE6"/>
<accession>A0A1G4VPE6</accession>
<dbReference type="STRING" id="1502745.SAMN02799620_01402"/>
<evidence type="ECO:0000256" key="1">
    <source>
        <dbReference type="SAM" id="SignalP"/>
    </source>
</evidence>
<evidence type="ECO:0000313" key="4">
    <source>
        <dbReference type="Proteomes" id="UP000199707"/>
    </source>
</evidence>
<keyword evidence="1" id="KW-0732">Signal</keyword>
<protein>
    <recommendedName>
        <fullName evidence="6">Keratin associated protein</fullName>
    </recommendedName>
</protein>
<feature type="chain" id="PRO_5036018700" description="Keratin associated protein" evidence="1">
    <location>
        <begin position="31"/>
        <end position="79"/>
    </location>
</feature>
<reference evidence="2 5" key="3">
    <citation type="submission" date="2020-07" db="EMBL/GenBank/DDBJ databases">
        <title>Draft genome sequence of four isobutane-metabolizing strains capable of cometabolically degrading diverse ether contaminants.</title>
        <authorList>
            <person name="Chen W."/>
            <person name="Faulkner N."/>
            <person name="Smith C."/>
            <person name="Hyman M."/>
        </authorList>
    </citation>
    <scope>NUCLEOTIDE SEQUENCE [LARGE SCALE GENOMIC DNA]</scope>
    <source>
        <strain evidence="2 5">2A</strain>
    </source>
</reference>
<dbReference type="Proteomes" id="UP000199707">
    <property type="component" value="Unassembled WGS sequence"/>
</dbReference>
<sequence length="79" mass="7721">MRIVVIPALLAAAMLGAPVAAVLSAPLAAAAPQCVHTGPMTTQCASPGHTQIVTSPPATNNGPFYGWPYGGGGIVIGLG</sequence>
<evidence type="ECO:0000313" key="2">
    <source>
        <dbReference type="EMBL" id="QNJ92464.1"/>
    </source>
</evidence>
<organism evidence="3 4">
    <name type="scientific">Mycolicibacterium fluoranthenivorans</name>
    <dbReference type="NCBI Taxonomy" id="258505"/>
    <lineage>
        <taxon>Bacteria</taxon>
        <taxon>Bacillati</taxon>
        <taxon>Actinomycetota</taxon>
        <taxon>Actinomycetes</taxon>
        <taxon>Mycobacteriales</taxon>
        <taxon>Mycobacteriaceae</taxon>
        <taxon>Mycolicibacterium</taxon>
    </lineage>
</organism>
<reference evidence="3" key="1">
    <citation type="submission" date="2016-10" db="EMBL/GenBank/DDBJ databases">
        <authorList>
            <person name="de Groot N.N."/>
        </authorList>
    </citation>
    <scope>NUCLEOTIDE SEQUENCE [LARGE SCALE GENOMIC DNA]</scope>
    <source>
        <strain evidence="3">UNC267MFSha1.1M11</strain>
    </source>
</reference>
<evidence type="ECO:0000313" key="3">
    <source>
        <dbReference type="EMBL" id="SCX09164.1"/>
    </source>
</evidence>
<dbReference type="EMBL" id="FMUB01000002">
    <property type="protein sequence ID" value="SCX09164.1"/>
    <property type="molecule type" value="Genomic_DNA"/>
</dbReference>